<dbReference type="PANTHER" id="PTHR42844:SF10">
    <property type="entry name" value="DIHYDRONEOPTERIN TRIPHOSPHATE 2'-EPIMERASE"/>
    <property type="match status" value="1"/>
</dbReference>
<feature type="domain" description="7,8-dihydro-6-hydroxymethylpterin-pyrophosphokinase" evidence="13">
    <location>
        <begin position="212"/>
        <end position="223"/>
    </location>
</feature>
<dbReference type="Pfam" id="PF01288">
    <property type="entry name" value="HPPK"/>
    <property type="match status" value="1"/>
</dbReference>
<proteinExistence type="inferred from homology"/>
<dbReference type="EMBL" id="CP034159">
    <property type="protein sequence ID" value="AZI32814.1"/>
    <property type="molecule type" value="Genomic_DNA"/>
</dbReference>
<dbReference type="KEGG" id="ccas:EIB73_06220"/>
<name>A0A3G8XRE7_9FLAO</name>
<dbReference type="InterPro" id="IPR043133">
    <property type="entry name" value="GTP-CH-I_C/QueF"/>
</dbReference>
<comment type="similarity">
    <text evidence="2 11">Belongs to the DHNA family.</text>
</comment>
<dbReference type="EC" id="2.7.6.3" evidence="11"/>
<dbReference type="PROSITE" id="PS00794">
    <property type="entry name" value="HPPK"/>
    <property type="match status" value="1"/>
</dbReference>
<dbReference type="GO" id="GO:0046654">
    <property type="term" value="P:tetrahydrofolate biosynthetic process"/>
    <property type="evidence" value="ECO:0007669"/>
    <property type="project" value="UniProtKB-UniRule"/>
</dbReference>
<dbReference type="InterPro" id="IPR006157">
    <property type="entry name" value="FolB_dom"/>
</dbReference>
<dbReference type="CDD" id="cd00483">
    <property type="entry name" value="HPPK"/>
    <property type="match status" value="1"/>
</dbReference>
<dbReference type="SUPFAM" id="SSF55620">
    <property type="entry name" value="Tetrahydrobiopterin biosynthesis enzymes-like"/>
    <property type="match status" value="1"/>
</dbReference>
<dbReference type="SUPFAM" id="SSF55083">
    <property type="entry name" value="6-hydroxymethyl-7,8-dihydropterin pyrophosphokinase, HPPK"/>
    <property type="match status" value="1"/>
</dbReference>
<dbReference type="RefSeq" id="WP_125023663.1">
    <property type="nucleotide sequence ID" value="NZ_CP034159.1"/>
</dbReference>
<keyword evidence="15" id="KW-1185">Reference proteome</keyword>
<dbReference type="Pfam" id="PF02152">
    <property type="entry name" value="FolB"/>
    <property type="match status" value="1"/>
</dbReference>
<evidence type="ECO:0000259" key="13">
    <source>
        <dbReference type="PROSITE" id="PS00794"/>
    </source>
</evidence>
<keyword evidence="9" id="KW-0413">Isomerase</keyword>
<keyword evidence="11" id="KW-0456">Lyase</keyword>
<evidence type="ECO:0000256" key="7">
    <source>
        <dbReference type="ARBA" id="ARBA00022840"/>
    </source>
</evidence>
<dbReference type="InterPro" id="IPR035907">
    <property type="entry name" value="Hppk_sf"/>
</dbReference>
<dbReference type="SMART" id="SM00905">
    <property type="entry name" value="FolB"/>
    <property type="match status" value="1"/>
</dbReference>
<dbReference type="NCBIfam" id="TIGR01498">
    <property type="entry name" value="folK"/>
    <property type="match status" value="1"/>
</dbReference>
<sequence length="260" mass="29891">MGATYHPKLSEIRVEKLRLRAYIGFIDWEKEKLQDVIISFSFKYDTALASETDEVAHAVDYKKITKKIIDFVDLKSFHLIESLAEKVFLRIQSFGPALEDIKVKVEKPHALRFTDNVLVEIAGHDRYNTAVIALGSNINSEENFSKALVNLQELGFIMQRTTFIKTAPLKFEDQPDFLNGALLLNTKKSLSELKMNLKQIEALLGRVRSENKNAPREIDLDVLTYNGFLIDEEIQELPFLLDFVRELQPEFQVDRSALEK</sequence>
<evidence type="ECO:0000256" key="9">
    <source>
        <dbReference type="ARBA" id="ARBA00023235"/>
    </source>
</evidence>
<dbReference type="NCBIfam" id="TIGR00526">
    <property type="entry name" value="folB_dom"/>
    <property type="match status" value="1"/>
</dbReference>
<dbReference type="UniPathway" id="UPA00077">
    <property type="reaction ID" value="UER00154"/>
</dbReference>
<evidence type="ECO:0000256" key="8">
    <source>
        <dbReference type="ARBA" id="ARBA00022909"/>
    </source>
</evidence>
<evidence type="ECO:0000256" key="4">
    <source>
        <dbReference type="ARBA" id="ARBA00022679"/>
    </source>
</evidence>
<protein>
    <recommendedName>
        <fullName evidence="11">Bifunctional folate synthesis protein</fullName>
    </recommendedName>
    <domain>
        <recommendedName>
            <fullName evidence="11">Dihydroneopterin aldolase</fullName>
            <shortName evidence="11">DHNA</shortName>
            <ecNumber evidence="11">4.1.2.25</ecNumber>
        </recommendedName>
        <alternativeName>
            <fullName evidence="11">7,8-dihydroneopterin aldolase</fullName>
        </alternativeName>
    </domain>
    <domain>
        <recommendedName>
            <fullName evidence="11">2-amino-4-hydroxy-6-hydroxymethyldihydropteridine pyrophosphokinase</fullName>
            <ecNumber evidence="11">2.7.6.3</ecNumber>
        </recommendedName>
        <alternativeName>
            <fullName evidence="11">6-hydroxymethyl-7,8-dihydropterin pyrophosphokinase</fullName>
            <shortName evidence="11">PPPK</shortName>
        </alternativeName>
        <alternativeName>
            <fullName evidence="11">7,8-dihydro-6-hydroxymethylpterin pyrophosphokinase</fullName>
            <shortName evidence="11">HPPK</shortName>
        </alternativeName>
    </domain>
</protein>
<gene>
    <name evidence="14" type="primary">folK</name>
    <name evidence="14" type="ORF">EIB73_06220</name>
</gene>
<comment type="function">
    <text evidence="11">Catalyzes the conversion of 7,8-dihydroneopterin to 6-hydroxymethyl-7,8-dihydropterin.</text>
</comment>
<evidence type="ECO:0000256" key="5">
    <source>
        <dbReference type="ARBA" id="ARBA00022741"/>
    </source>
</evidence>
<dbReference type="GO" id="GO:0005829">
    <property type="term" value="C:cytosol"/>
    <property type="evidence" value="ECO:0007669"/>
    <property type="project" value="TreeGrafter"/>
</dbReference>
<dbReference type="GO" id="GO:0008719">
    <property type="term" value="F:dihydroneopterin triphosphate 2'-epimerase activity"/>
    <property type="evidence" value="ECO:0007669"/>
    <property type="project" value="UniProtKB-EC"/>
</dbReference>
<feature type="coiled-coil region" evidence="12">
    <location>
        <begin position="183"/>
        <end position="210"/>
    </location>
</feature>
<comment type="similarity">
    <text evidence="3">In the N-terminal section; belongs to the DHNA family.</text>
</comment>
<dbReference type="GO" id="GO:0016301">
    <property type="term" value="F:kinase activity"/>
    <property type="evidence" value="ECO:0007669"/>
    <property type="project" value="UniProtKB-KW"/>
</dbReference>
<evidence type="ECO:0000256" key="1">
    <source>
        <dbReference type="ARBA" id="ARBA00005051"/>
    </source>
</evidence>
<keyword evidence="4 14" id="KW-0808">Transferase</keyword>
<dbReference type="Proteomes" id="UP000270185">
    <property type="component" value="Chromosome"/>
</dbReference>
<comment type="catalytic activity">
    <reaction evidence="10">
        <text>7,8-dihydroneopterin 3'-triphosphate = 7,8-dihydromonapterin 3'-triphosphate</text>
        <dbReference type="Rhea" id="RHEA:28346"/>
        <dbReference type="ChEBI" id="CHEBI:58462"/>
        <dbReference type="ChEBI" id="CHEBI:61186"/>
        <dbReference type="EC" id="5.1.99.7"/>
    </reaction>
</comment>
<comment type="catalytic activity">
    <reaction evidence="11">
        <text>7,8-dihydroneopterin = 6-hydroxymethyl-7,8-dihydropterin + glycolaldehyde</text>
        <dbReference type="Rhea" id="RHEA:10540"/>
        <dbReference type="ChEBI" id="CHEBI:17001"/>
        <dbReference type="ChEBI" id="CHEBI:17071"/>
        <dbReference type="ChEBI" id="CHEBI:44841"/>
        <dbReference type="EC" id="4.1.2.25"/>
    </reaction>
</comment>
<evidence type="ECO:0000256" key="2">
    <source>
        <dbReference type="ARBA" id="ARBA00005708"/>
    </source>
</evidence>
<dbReference type="EC" id="4.1.2.25" evidence="11"/>
<organism evidence="14 15">
    <name type="scientific">Kaistella carnis</name>
    <dbReference type="NCBI Taxonomy" id="1241979"/>
    <lineage>
        <taxon>Bacteria</taxon>
        <taxon>Pseudomonadati</taxon>
        <taxon>Bacteroidota</taxon>
        <taxon>Flavobacteriia</taxon>
        <taxon>Flavobacteriales</taxon>
        <taxon>Weeksellaceae</taxon>
        <taxon>Chryseobacterium group</taxon>
        <taxon>Kaistella</taxon>
    </lineage>
</organism>
<evidence type="ECO:0000256" key="6">
    <source>
        <dbReference type="ARBA" id="ARBA00022777"/>
    </source>
</evidence>
<dbReference type="OrthoDB" id="1122272at2"/>
<keyword evidence="5" id="KW-0547">Nucleotide-binding</keyword>
<comment type="pathway">
    <text evidence="11">Cofactor biosynthesis; tetrahydrofolate biosynthesis; 2-amino-4-hydroxy-6-hydroxymethyl-7,8-dihydropteridine diphosphate from 7,8-dihydroneopterin triphosphate: step 3/4.</text>
</comment>
<dbReference type="Gene3D" id="3.30.70.560">
    <property type="entry name" value="7,8-Dihydro-6-hydroxymethylpterin-pyrophosphokinase HPPK"/>
    <property type="match status" value="1"/>
</dbReference>
<dbReference type="InterPro" id="IPR006156">
    <property type="entry name" value="Dihydroneopterin_aldolase"/>
</dbReference>
<evidence type="ECO:0000256" key="11">
    <source>
        <dbReference type="RuleBase" id="RU362079"/>
    </source>
</evidence>
<comment type="pathway">
    <text evidence="1">Cofactor biosynthesis; tetrahydrofolate biosynthesis; 2-amino-4-hydroxy-6-hydroxymethyl-7,8-dihydropteridine diphosphate from 7,8-dihydroneopterin triphosphate: step 4/4.</text>
</comment>
<keyword evidence="8 11" id="KW-0289">Folate biosynthesis</keyword>
<dbReference type="GO" id="GO:0046656">
    <property type="term" value="P:folic acid biosynthetic process"/>
    <property type="evidence" value="ECO:0007669"/>
    <property type="project" value="UniProtKB-UniRule"/>
</dbReference>
<dbReference type="InterPro" id="IPR000550">
    <property type="entry name" value="Hppk"/>
</dbReference>
<dbReference type="Gene3D" id="3.30.1130.10">
    <property type="match status" value="1"/>
</dbReference>
<dbReference type="GO" id="GO:0003848">
    <property type="term" value="F:2-amino-4-hydroxy-6-hydroxymethyldihydropteridine diphosphokinase activity"/>
    <property type="evidence" value="ECO:0007669"/>
    <property type="project" value="UniProtKB-EC"/>
</dbReference>
<evidence type="ECO:0000313" key="15">
    <source>
        <dbReference type="Proteomes" id="UP000270185"/>
    </source>
</evidence>
<keyword evidence="7" id="KW-0067">ATP-binding</keyword>
<evidence type="ECO:0000313" key="14">
    <source>
        <dbReference type="EMBL" id="AZI32814.1"/>
    </source>
</evidence>
<keyword evidence="6 14" id="KW-0418">Kinase</keyword>
<dbReference type="AlphaFoldDB" id="A0A3G8XRE7"/>
<evidence type="ECO:0000256" key="3">
    <source>
        <dbReference type="ARBA" id="ARBA00009640"/>
    </source>
</evidence>
<dbReference type="PANTHER" id="PTHR42844">
    <property type="entry name" value="DIHYDRONEOPTERIN ALDOLASE 1-RELATED"/>
    <property type="match status" value="1"/>
</dbReference>
<dbReference type="NCBIfam" id="TIGR00525">
    <property type="entry name" value="folB"/>
    <property type="match status" value="1"/>
</dbReference>
<dbReference type="GO" id="GO:0005524">
    <property type="term" value="F:ATP binding"/>
    <property type="evidence" value="ECO:0007669"/>
    <property type="project" value="UniProtKB-KW"/>
</dbReference>
<evidence type="ECO:0000256" key="10">
    <source>
        <dbReference type="ARBA" id="ARBA00043806"/>
    </source>
</evidence>
<accession>A0A3G8XRE7</accession>
<reference evidence="15" key="1">
    <citation type="submission" date="2018-11" db="EMBL/GenBank/DDBJ databases">
        <title>Proposal to divide the Flavobacteriaceae and reorganize its genera based on Amino Acid Identity values calculated from whole genome sequences.</title>
        <authorList>
            <person name="Nicholson A.C."/>
            <person name="Gulvik C.A."/>
            <person name="Whitney A.M."/>
            <person name="Humrighouse B.W."/>
            <person name="Bell M."/>
            <person name="Holmes B."/>
            <person name="Steigerwalt A.G."/>
            <person name="Villarma A."/>
            <person name="Sheth M."/>
            <person name="Batra D."/>
            <person name="Pryor J."/>
            <person name="Bernardet J.-F."/>
            <person name="Hugo C."/>
            <person name="Kampfer P."/>
            <person name="Newman J.D."/>
            <person name="McQuiston J.R."/>
        </authorList>
    </citation>
    <scope>NUCLEOTIDE SEQUENCE [LARGE SCALE GENOMIC DNA]</scope>
    <source>
        <strain evidence="15">G0081</strain>
    </source>
</reference>
<evidence type="ECO:0000256" key="12">
    <source>
        <dbReference type="SAM" id="Coils"/>
    </source>
</evidence>
<keyword evidence="12" id="KW-0175">Coiled coil</keyword>
<dbReference type="GO" id="GO:0004150">
    <property type="term" value="F:dihydroneopterin aldolase activity"/>
    <property type="evidence" value="ECO:0007669"/>
    <property type="project" value="UniProtKB-UniRule"/>
</dbReference>